<protein>
    <submittedName>
        <fullName evidence="1">Uncharacterized protein</fullName>
    </submittedName>
</protein>
<accession>A0A7Y6UBY5</accession>
<feature type="non-terminal residue" evidence="1">
    <location>
        <position position="69"/>
    </location>
</feature>
<dbReference type="AlphaFoldDB" id="A0A7Y6UBY5"/>
<reference evidence="1 2" key="1">
    <citation type="submission" date="2020-04" db="EMBL/GenBank/DDBJ databases">
        <authorList>
            <person name="Pieper L."/>
        </authorList>
    </citation>
    <scope>NUCLEOTIDE SEQUENCE [LARGE SCALE GENOMIC DNA]</scope>
    <source>
        <strain evidence="1 2">B33</strain>
    </source>
</reference>
<dbReference type="Proteomes" id="UP000524321">
    <property type="component" value="Unassembled WGS sequence"/>
</dbReference>
<gene>
    <name evidence="1" type="ORF">HUV05_24205</name>
</gene>
<comment type="caution">
    <text evidence="1">The sequence shown here is derived from an EMBL/GenBank/DDBJ whole genome shotgun (WGS) entry which is preliminary data.</text>
</comment>
<proteinExistence type="predicted"/>
<evidence type="ECO:0000313" key="2">
    <source>
        <dbReference type="Proteomes" id="UP000524321"/>
    </source>
</evidence>
<evidence type="ECO:0000313" key="1">
    <source>
        <dbReference type="EMBL" id="NVB76543.1"/>
    </source>
</evidence>
<dbReference type="EMBL" id="JABWDJ010000587">
    <property type="protein sequence ID" value="NVB76543.1"/>
    <property type="molecule type" value="Genomic_DNA"/>
</dbReference>
<sequence>MTPVQIPFKRNFKDMENKFEYLKIDGREQLPVPWSDYPVLREYETVTVYRNGRDYLDALVGQQDGWWVA</sequence>
<organism evidence="1 2">
    <name type="scientific">Phocaeicola vulgatus</name>
    <name type="common">Bacteroides vulgatus</name>
    <dbReference type="NCBI Taxonomy" id="821"/>
    <lineage>
        <taxon>Bacteria</taxon>
        <taxon>Pseudomonadati</taxon>
        <taxon>Bacteroidota</taxon>
        <taxon>Bacteroidia</taxon>
        <taxon>Bacteroidales</taxon>
        <taxon>Bacteroidaceae</taxon>
        <taxon>Phocaeicola</taxon>
    </lineage>
</organism>
<name>A0A7Y6UBY5_PHOVU</name>
<reference evidence="1 2" key="2">
    <citation type="submission" date="2020-07" db="EMBL/GenBank/DDBJ databases">
        <title>Bacterial metabolism rescues the inhibition of intestinal drug absorption by food and drug additives.</title>
        <authorList>
            <person name="Zou L."/>
            <person name="Spanogiannopoulos P."/>
            <person name="Chien H.-C."/>
            <person name="Pieper L.M."/>
            <person name="Cai W."/>
            <person name="Khuri N."/>
            <person name="Pottel J."/>
            <person name="Vora B."/>
            <person name="Ni Z."/>
            <person name="Tsakalozou E."/>
            <person name="Zhang W."/>
            <person name="Shoichet B.K."/>
            <person name="Giacomini K.M."/>
            <person name="Turnbaugh P.J."/>
        </authorList>
    </citation>
    <scope>NUCLEOTIDE SEQUENCE [LARGE SCALE GENOMIC DNA]</scope>
    <source>
        <strain evidence="1 2">B33</strain>
    </source>
</reference>